<dbReference type="Gene3D" id="2.160.20.10">
    <property type="entry name" value="Single-stranded right-handed beta-helix, Pectin lyase-like"/>
    <property type="match status" value="1"/>
</dbReference>
<dbReference type="InterPro" id="IPR012334">
    <property type="entry name" value="Pectin_lyas_fold"/>
</dbReference>
<organism evidence="3 4">
    <name type="scientific">Actinospica acidithermotolerans</name>
    <dbReference type="NCBI Taxonomy" id="2828514"/>
    <lineage>
        <taxon>Bacteria</taxon>
        <taxon>Bacillati</taxon>
        <taxon>Actinomycetota</taxon>
        <taxon>Actinomycetes</taxon>
        <taxon>Catenulisporales</taxon>
        <taxon>Actinospicaceae</taxon>
        <taxon>Actinospica</taxon>
    </lineage>
</organism>
<keyword evidence="4" id="KW-1185">Reference proteome</keyword>
<dbReference type="EMBL" id="JAGSOH010000001">
    <property type="protein sequence ID" value="MBR7824742.1"/>
    <property type="molecule type" value="Genomic_DNA"/>
</dbReference>
<keyword evidence="1" id="KW-0732">Signal</keyword>
<dbReference type="AlphaFoldDB" id="A0A941IGK3"/>
<feature type="domain" description="PKD" evidence="2">
    <location>
        <begin position="417"/>
        <end position="479"/>
    </location>
</feature>
<dbReference type="SUPFAM" id="SSF51126">
    <property type="entry name" value="Pectin lyase-like"/>
    <property type="match status" value="1"/>
</dbReference>
<reference evidence="3" key="1">
    <citation type="submission" date="2021-04" db="EMBL/GenBank/DDBJ databases">
        <title>Genome based classification of Actinospica acidithermotolerans sp. nov., an actinobacterium isolated from an Indonesian hot spring.</title>
        <authorList>
            <person name="Kusuma A.B."/>
            <person name="Putra K.E."/>
            <person name="Nafisah S."/>
            <person name="Loh J."/>
            <person name="Nouioui I."/>
            <person name="Goodfellow M."/>
        </authorList>
    </citation>
    <scope>NUCLEOTIDE SEQUENCE</scope>
    <source>
        <strain evidence="3">MGRD01-02</strain>
    </source>
</reference>
<gene>
    <name evidence="3" type="ORF">KDK95_00355</name>
</gene>
<dbReference type="Proteomes" id="UP000676325">
    <property type="component" value="Unassembled WGS sequence"/>
</dbReference>
<dbReference type="PROSITE" id="PS50093">
    <property type="entry name" value="PKD"/>
    <property type="match status" value="2"/>
</dbReference>
<protein>
    <submittedName>
        <fullName evidence="3">PKD domain-containing protein</fullName>
    </submittedName>
</protein>
<proteinExistence type="predicted"/>
<evidence type="ECO:0000256" key="1">
    <source>
        <dbReference type="SAM" id="SignalP"/>
    </source>
</evidence>
<name>A0A941IGK3_9ACTN</name>
<dbReference type="InterPro" id="IPR011050">
    <property type="entry name" value="Pectin_lyase_fold/virulence"/>
</dbReference>
<dbReference type="InterPro" id="IPR022409">
    <property type="entry name" value="PKD/Chitinase_dom"/>
</dbReference>
<comment type="caution">
    <text evidence="3">The sequence shown here is derived from an EMBL/GenBank/DDBJ whole genome shotgun (WGS) entry which is preliminary data.</text>
</comment>
<feature type="chain" id="PRO_5037957111" evidence="1">
    <location>
        <begin position="27"/>
        <end position="960"/>
    </location>
</feature>
<dbReference type="InterPro" id="IPR035986">
    <property type="entry name" value="PKD_dom_sf"/>
</dbReference>
<evidence type="ECO:0000313" key="4">
    <source>
        <dbReference type="Proteomes" id="UP000676325"/>
    </source>
</evidence>
<accession>A0A941IGK3</accession>
<dbReference type="InterPro" id="IPR000601">
    <property type="entry name" value="PKD_dom"/>
</dbReference>
<dbReference type="SMART" id="SM00089">
    <property type="entry name" value="PKD"/>
    <property type="match status" value="2"/>
</dbReference>
<dbReference type="Pfam" id="PF00801">
    <property type="entry name" value="PKD"/>
    <property type="match status" value="1"/>
</dbReference>
<dbReference type="InterPro" id="IPR013783">
    <property type="entry name" value="Ig-like_fold"/>
</dbReference>
<dbReference type="CDD" id="cd00146">
    <property type="entry name" value="PKD"/>
    <property type="match status" value="1"/>
</dbReference>
<dbReference type="Gene3D" id="2.60.40.10">
    <property type="entry name" value="Immunoglobulins"/>
    <property type="match status" value="2"/>
</dbReference>
<feature type="signal peptide" evidence="1">
    <location>
        <begin position="1"/>
        <end position="26"/>
    </location>
</feature>
<sequence length="960" mass="96666">MYRRRFAAVTALALITASTSPVVAHAASGPTTYYVAQVAACTDLGPGTAAEPFCTVQQAASAATVPGDTVKIEVGSYNDEVDITASGTAAAPITFEAATNPTPYSYTVGLSGGLVIKGASYVNVSGVSTTDAQIENSSHVTLSSGELTTKSISTPVVAVTGTSSDVTLSKLLVYGSAIDIDASGTGNAVTSSLLTEYSSPGIIVDGSANAVLTSNTVNGYCGTGISIGDDGNGTASGATIENNVVAEAATSANPSIHGSCSAASAVGLSMQSTADTAGVTADYNSIYPDLSTASSVYDWAGNAYSTPASFEAATGQGAHDSVADPVINAGGSISGESSPLINSANANAPDEQSTDLFDRTRVADPNVAETGAGTAGYDRGALQFVEVLGMYSPSTVATAPSGAAVTVTAYAAKSNWAGATFTYEYDFGDGSKTTSSSLTESHPYTSASTYTVTVTAISDYGATYSTQTSIQILAPVAFSASITSAPTYGTMTDTAVTVHTDWPITSATMKFGDGKTPQDLTLSTSGSTSTDTVYYSYAKPGTYTVSFTVADAGGDQQTITKTITTKGTDFTAYGPTRLLDTRKSLGGTSSQLLHDGSIKLKIAGSGSIPANVTAVALNLTIVNANGGGYIQADTGTDNGTSTVNYNTGPVYSNAVIAQVASDGTVTLRNFGATTAVKLDLIADVTGYFAPTAGSAYDFVTPARLMDTRKGIGTAKAKLAAGKTDVLTVEGVSSLPSSGVTAVSVNITEVNTTGSGYLIAYPDETTLPNSSTVDWNGATTKAAGAIVPVGADGKIDIHNGGGGTAAADVIVDVTGYFTSTGSGDVYVPVTSDRVLDTRKSGPGIAPGTATSLNLTGKDGMPGEFQNGVVGSVFVDGYVLNATVTQTPADGYLLVSGSQTPDGTSTVNWTGVDQTSANIAFTQAQSTSASDGGEDSDVWFYNTATKGHVQTIADVMGYFTAG</sequence>
<evidence type="ECO:0000259" key="2">
    <source>
        <dbReference type="PROSITE" id="PS50093"/>
    </source>
</evidence>
<dbReference type="GO" id="GO:0005975">
    <property type="term" value="P:carbohydrate metabolic process"/>
    <property type="evidence" value="ECO:0007669"/>
    <property type="project" value="UniProtKB-ARBA"/>
</dbReference>
<dbReference type="RefSeq" id="WP_212515894.1">
    <property type="nucleotide sequence ID" value="NZ_JAGSOH010000001.1"/>
</dbReference>
<dbReference type="SUPFAM" id="SSF49299">
    <property type="entry name" value="PKD domain"/>
    <property type="match status" value="2"/>
</dbReference>
<feature type="domain" description="PKD" evidence="2">
    <location>
        <begin position="503"/>
        <end position="564"/>
    </location>
</feature>
<evidence type="ECO:0000313" key="3">
    <source>
        <dbReference type="EMBL" id="MBR7824742.1"/>
    </source>
</evidence>